<sequence length="240" mass="25545">MLNITASKYSRLFLSAAIALIGGVASGSAAAQSNWQQTLNAFVVQQLPATTTAHTIKVLTPAAALADLDACTQVTAQFNRPPQRVAGRMMVRLHCASTGADHYVQIDVSATGKYLVAAHELSAQHLLTRSDVVTTTGDLQDLPRHALLATPENIGRVQGSQLRRGLNAGAVLQDNLLAKPTLVNYGDTLVIEVHGEGFQINRTGDAMDSGAIGDIIRVRLNNRQLLRVEIIAAGRAKPVQ</sequence>
<comment type="similarity">
    <text evidence="2 7">Belongs to the FlgA family.</text>
</comment>
<feature type="chain" id="PRO_5018814966" description="Flagella basal body P-ring formation protein FlgA" evidence="7">
    <location>
        <begin position="32"/>
        <end position="240"/>
    </location>
</feature>
<evidence type="ECO:0000313" key="9">
    <source>
        <dbReference type="EMBL" id="RWU09624.1"/>
    </source>
</evidence>
<dbReference type="GO" id="GO:0044780">
    <property type="term" value="P:bacterial-type flagellum assembly"/>
    <property type="evidence" value="ECO:0007669"/>
    <property type="project" value="InterPro"/>
</dbReference>
<evidence type="ECO:0000313" key="10">
    <source>
        <dbReference type="Proteomes" id="UP000288789"/>
    </source>
</evidence>
<evidence type="ECO:0000256" key="6">
    <source>
        <dbReference type="ARBA" id="ARBA00025643"/>
    </source>
</evidence>
<name>A0A443YZH5_9GAMM</name>
<dbReference type="Gene3D" id="2.30.30.760">
    <property type="match status" value="1"/>
</dbReference>
<comment type="function">
    <text evidence="6 7">Involved in the assembly process of the P-ring formation. It may associate with FlgF on the rod constituting a structure essential for the P-ring assembly or may act as a modulator protein for the P-ring assembly.</text>
</comment>
<keyword evidence="4 7" id="KW-0732">Signal</keyword>
<proteinExistence type="inferred from homology"/>
<feature type="signal peptide" evidence="7">
    <location>
        <begin position="1"/>
        <end position="31"/>
    </location>
</feature>
<reference evidence="9 10" key="1">
    <citation type="submission" date="2018-12" db="EMBL/GenBank/DDBJ databases">
        <authorList>
            <person name="Li A."/>
            <person name="Zhang M."/>
            <person name="Zhu H."/>
        </authorList>
    </citation>
    <scope>NUCLEOTIDE SEQUENCE [LARGE SCALE GENOMIC DNA]</scope>
    <source>
        <strain evidence="9 10">R04H25</strain>
    </source>
</reference>
<evidence type="ECO:0000256" key="1">
    <source>
        <dbReference type="ARBA" id="ARBA00004418"/>
    </source>
</evidence>
<dbReference type="Gene3D" id="3.90.1210.10">
    <property type="entry name" value="Antifreeze-like/N-acetylneuraminic acid synthase C-terminal domain"/>
    <property type="match status" value="1"/>
</dbReference>
<dbReference type="PANTHER" id="PTHR36307:SF1">
    <property type="entry name" value="FLAGELLA BASAL BODY P-RING FORMATION PROTEIN FLGA"/>
    <property type="match status" value="1"/>
</dbReference>
<dbReference type="EMBL" id="RSFE01000005">
    <property type="protein sequence ID" value="RWU09624.1"/>
    <property type="molecule type" value="Genomic_DNA"/>
</dbReference>
<dbReference type="GO" id="GO:0042597">
    <property type="term" value="C:periplasmic space"/>
    <property type="evidence" value="ECO:0007669"/>
    <property type="project" value="UniProtKB-SubCell"/>
</dbReference>
<dbReference type="CDD" id="cd11614">
    <property type="entry name" value="SAF_CpaB_FlgA_like"/>
    <property type="match status" value="1"/>
</dbReference>
<dbReference type="RefSeq" id="WP_128352529.1">
    <property type="nucleotide sequence ID" value="NZ_JBLXIM010000002.1"/>
</dbReference>
<evidence type="ECO:0000256" key="2">
    <source>
        <dbReference type="ARBA" id="ARBA00010474"/>
    </source>
</evidence>
<organism evidence="9 10">
    <name type="scientific">Pseudidiomarina gelatinasegens</name>
    <dbReference type="NCBI Taxonomy" id="2487740"/>
    <lineage>
        <taxon>Bacteria</taxon>
        <taxon>Pseudomonadati</taxon>
        <taxon>Pseudomonadota</taxon>
        <taxon>Gammaproteobacteria</taxon>
        <taxon>Alteromonadales</taxon>
        <taxon>Idiomarinaceae</taxon>
        <taxon>Pseudidiomarina</taxon>
    </lineage>
</organism>
<dbReference type="Pfam" id="PF13144">
    <property type="entry name" value="ChapFlgA"/>
    <property type="match status" value="1"/>
</dbReference>
<dbReference type="PANTHER" id="PTHR36307">
    <property type="entry name" value="FLAGELLA BASAL BODY P-RING FORMATION PROTEIN FLGA"/>
    <property type="match status" value="1"/>
</dbReference>
<dbReference type="SMART" id="SM00858">
    <property type="entry name" value="SAF"/>
    <property type="match status" value="1"/>
</dbReference>
<dbReference type="AlphaFoldDB" id="A0A443YZH5"/>
<evidence type="ECO:0000256" key="7">
    <source>
        <dbReference type="RuleBase" id="RU362063"/>
    </source>
</evidence>
<evidence type="ECO:0000256" key="5">
    <source>
        <dbReference type="ARBA" id="ARBA00022764"/>
    </source>
</evidence>
<evidence type="ECO:0000259" key="8">
    <source>
        <dbReference type="SMART" id="SM00858"/>
    </source>
</evidence>
<evidence type="ECO:0000256" key="3">
    <source>
        <dbReference type="ARBA" id="ARBA00014754"/>
    </source>
</evidence>
<keyword evidence="9" id="KW-0966">Cell projection</keyword>
<dbReference type="Proteomes" id="UP000288789">
    <property type="component" value="Unassembled WGS sequence"/>
</dbReference>
<keyword evidence="9" id="KW-0969">Cilium</keyword>
<comment type="subcellular location">
    <subcellularLocation>
        <location evidence="1 7">Periplasm</location>
    </subcellularLocation>
</comment>
<keyword evidence="10" id="KW-1185">Reference proteome</keyword>
<dbReference type="InterPro" id="IPR013974">
    <property type="entry name" value="SAF"/>
</dbReference>
<dbReference type="NCBIfam" id="TIGR03170">
    <property type="entry name" value="flgA_cterm"/>
    <property type="match status" value="1"/>
</dbReference>
<feature type="domain" description="SAF" evidence="8">
    <location>
        <begin position="112"/>
        <end position="178"/>
    </location>
</feature>
<comment type="caution">
    <text evidence="9">The sequence shown here is derived from an EMBL/GenBank/DDBJ whole genome shotgun (WGS) entry which is preliminary data.</text>
</comment>
<dbReference type="InterPro" id="IPR039246">
    <property type="entry name" value="Flagellar_FlgA"/>
</dbReference>
<accession>A0A443YZH5</accession>
<keyword evidence="5 7" id="KW-0574">Periplasm</keyword>
<keyword evidence="9" id="KW-0282">Flagellum</keyword>
<protein>
    <recommendedName>
        <fullName evidence="3 7">Flagella basal body P-ring formation protein FlgA</fullName>
    </recommendedName>
</protein>
<dbReference type="InterPro" id="IPR017585">
    <property type="entry name" value="SAF_FlgA"/>
</dbReference>
<evidence type="ECO:0000256" key="4">
    <source>
        <dbReference type="ARBA" id="ARBA00022729"/>
    </source>
</evidence>
<dbReference type="OrthoDB" id="6236246at2"/>
<keyword evidence="7" id="KW-1005">Bacterial flagellum biogenesis</keyword>
<gene>
    <name evidence="9" type="primary">flgA</name>
    <name evidence="9" type="ORF">EGC76_08340</name>
</gene>